<name>A0A3S0Y1B5_CHLFR</name>
<dbReference type="AlphaFoldDB" id="A0A3S0Y1B5"/>
<proteinExistence type="predicted"/>
<dbReference type="SUPFAM" id="SSF56925">
    <property type="entry name" value="OMPA-like"/>
    <property type="match status" value="1"/>
</dbReference>
<dbReference type="OrthoDB" id="509458at2"/>
<organism evidence="1 2">
    <name type="scientific">Chlorogloeopsis fritschii PCC 6912</name>
    <dbReference type="NCBI Taxonomy" id="211165"/>
    <lineage>
        <taxon>Bacteria</taxon>
        <taxon>Bacillati</taxon>
        <taxon>Cyanobacteriota</taxon>
        <taxon>Cyanophyceae</taxon>
        <taxon>Nostocales</taxon>
        <taxon>Chlorogloeopsidaceae</taxon>
        <taxon>Chlorogloeopsis</taxon>
    </lineage>
</organism>
<protein>
    <recommendedName>
        <fullName evidence="3">Outer membrane protein beta-barrel domain-containing protein</fullName>
    </recommendedName>
</protein>
<reference evidence="1 2" key="1">
    <citation type="journal article" date="2019" name="Genome Biol. Evol.">
        <title>Day and night: Metabolic profiles and evolutionary relationships of six axenic non-marine cyanobacteria.</title>
        <authorList>
            <person name="Will S.E."/>
            <person name="Henke P."/>
            <person name="Boedeker C."/>
            <person name="Huang S."/>
            <person name="Brinkmann H."/>
            <person name="Rohde M."/>
            <person name="Jarek M."/>
            <person name="Friedl T."/>
            <person name="Seufert S."/>
            <person name="Schumacher M."/>
            <person name="Overmann J."/>
            <person name="Neumann-Schaal M."/>
            <person name="Petersen J."/>
        </authorList>
    </citation>
    <scope>NUCLEOTIDE SEQUENCE [LARGE SCALE GENOMIC DNA]</scope>
    <source>
        <strain evidence="1 2">PCC 6912</strain>
    </source>
</reference>
<evidence type="ECO:0008006" key="3">
    <source>
        <dbReference type="Google" id="ProtNLM"/>
    </source>
</evidence>
<dbReference type="RefSeq" id="WP_016875238.1">
    <property type="nucleotide sequence ID" value="NZ_AJLN01000104.1"/>
</dbReference>
<gene>
    <name evidence="1" type="ORF">PCC6912_26880</name>
</gene>
<evidence type="ECO:0000313" key="1">
    <source>
        <dbReference type="EMBL" id="RUR81819.1"/>
    </source>
</evidence>
<sequence length="197" mass="20254">MYFRLIGQIVSLLSVVVAIAGFSGFKANAQTTPVSTPVAEQEATSLATPQKIAQGFSPGRATRSGRSYIGVGGNIGLGGDTTLSEGAFSIITKIGLSRNLSVRPTALIKDDPVFLIPVTVDFATQSVTGTPQQQLNVAPYLGAGVLISTGDDDDLGFLVSGGVDVPLSNQFTATAGVNIGFINDTEVGLLLGVGYNF</sequence>
<comment type="caution">
    <text evidence="1">The sequence shown here is derived from an EMBL/GenBank/DDBJ whole genome shotgun (WGS) entry which is preliminary data.</text>
</comment>
<dbReference type="EMBL" id="RSCJ01000009">
    <property type="protein sequence ID" value="RUR81819.1"/>
    <property type="molecule type" value="Genomic_DNA"/>
</dbReference>
<dbReference type="InterPro" id="IPR011250">
    <property type="entry name" value="OMP/PagP_B-barrel"/>
</dbReference>
<accession>A0A3S0Y1B5</accession>
<keyword evidence="2" id="KW-1185">Reference proteome</keyword>
<dbReference type="Proteomes" id="UP000268857">
    <property type="component" value="Unassembled WGS sequence"/>
</dbReference>
<evidence type="ECO:0000313" key="2">
    <source>
        <dbReference type="Proteomes" id="UP000268857"/>
    </source>
</evidence>
<dbReference type="STRING" id="211165.GCA_000317285_04203"/>